<keyword evidence="1" id="KW-1133">Transmembrane helix</keyword>
<dbReference type="EMBL" id="JXTI01000162">
    <property type="protein sequence ID" value="KWX11709.1"/>
    <property type="molecule type" value="Genomic_DNA"/>
</dbReference>
<name>A0A132NNN9_GIAIN</name>
<evidence type="ECO:0000256" key="1">
    <source>
        <dbReference type="SAM" id="Phobius"/>
    </source>
</evidence>
<accession>A0A132NNN9</accession>
<dbReference type="OrthoDB" id="10251531at2759"/>
<dbReference type="Proteomes" id="UP000070089">
    <property type="component" value="Unassembled WGS sequence"/>
</dbReference>
<evidence type="ECO:0000313" key="2">
    <source>
        <dbReference type="EMBL" id="KWX11709.1"/>
    </source>
</evidence>
<gene>
    <name evidence="2" type="ORF">QR46_4336</name>
</gene>
<dbReference type="VEuPathDB" id="GiardiaDB:QR46_4336"/>
<evidence type="ECO:0000313" key="3">
    <source>
        <dbReference type="Proteomes" id="UP000070089"/>
    </source>
</evidence>
<feature type="transmembrane region" description="Helical" evidence="1">
    <location>
        <begin position="349"/>
        <end position="372"/>
    </location>
</feature>
<feature type="transmembrane region" description="Helical" evidence="1">
    <location>
        <begin position="15"/>
        <end position="41"/>
    </location>
</feature>
<protein>
    <submittedName>
        <fullName evidence="2">Uncharacterized protein</fullName>
    </submittedName>
</protein>
<proteinExistence type="predicted"/>
<dbReference type="AlphaFoldDB" id="A0A132NNN9"/>
<comment type="caution">
    <text evidence="2">The sequence shown here is derived from an EMBL/GenBank/DDBJ whole genome shotgun (WGS) entry which is preliminary data.</text>
</comment>
<keyword evidence="1" id="KW-0812">Transmembrane</keyword>
<organism evidence="2 3">
    <name type="scientific">Giardia duodenalis assemblage B</name>
    <dbReference type="NCBI Taxonomy" id="1394984"/>
    <lineage>
        <taxon>Eukaryota</taxon>
        <taxon>Metamonada</taxon>
        <taxon>Diplomonadida</taxon>
        <taxon>Hexamitidae</taxon>
        <taxon>Giardiinae</taxon>
        <taxon>Giardia</taxon>
    </lineage>
</organism>
<reference evidence="2 3" key="1">
    <citation type="journal article" date="2015" name="Mol. Biochem. Parasitol.">
        <title>Identification of polymorphic genes for use in assemblage B genotyping assays through comparative genomics of multiple assemblage B Giardia duodenalis isolates.</title>
        <authorList>
            <person name="Wielinga C."/>
            <person name="Thompson R.C."/>
            <person name="Monis P."/>
            <person name="Ryan U."/>
        </authorList>
    </citation>
    <scope>NUCLEOTIDE SEQUENCE [LARGE SCALE GENOMIC DNA]</scope>
    <source>
        <strain evidence="2 3">BAH15c1</strain>
    </source>
</reference>
<keyword evidence="1" id="KW-0472">Membrane</keyword>
<sequence length="400" mass="45079">MALKCDKCRSKDRRIVGLAFMLLVALLIFGVLAVVCAFIGLNIKIIPMIPFIHVPYSQLVVLLDNLTMASPYLLQPQYTYYDFFLCSSDPLTPIEPYVKSSLNIELHSEHTCHFFNILPEVVYTLNIIVPSNYNTSVSVVEPQLIPQFVEVFFSSVSYLDYISEIGKRTSRMSIFPSSFKSADWNVAQLNYSIPLGGADVVQLSDSSIEYWDSFTVYGFSRKACPENSVCQVSICLTDQGKEYLAANDAILSLVTNVKIQLFDLVDCRPLQGSPNILFNLHSGNNLVTHHSTVLIPDYFDLQFTGGKVVGQISNNIKYYQVSKIWGLSGQAVSYFTSDRFFYAARIRNALLGCFLGIVIGGIIVFTIVVLLYQKKPVPWKLYLWVRMIDSELDAEDNENF</sequence>